<gene>
    <name evidence="9" type="ORF">SAMN05421774_105169</name>
</gene>
<evidence type="ECO:0000256" key="7">
    <source>
        <dbReference type="ARBA" id="ARBA00023136"/>
    </source>
</evidence>
<dbReference type="GO" id="GO:0005886">
    <property type="term" value="C:plasma membrane"/>
    <property type="evidence" value="ECO:0007669"/>
    <property type="project" value="UniProtKB-SubCell"/>
</dbReference>
<keyword evidence="3" id="KW-0813">Transport</keyword>
<keyword evidence="4" id="KW-1003">Cell membrane</keyword>
<keyword evidence="5 8" id="KW-0812">Transmembrane</keyword>
<dbReference type="RefSeq" id="WP_229740517.1">
    <property type="nucleotide sequence ID" value="NZ_BMEH01000005.1"/>
</dbReference>
<feature type="transmembrane region" description="Helical" evidence="8">
    <location>
        <begin position="40"/>
        <end position="59"/>
    </location>
</feature>
<evidence type="ECO:0000256" key="3">
    <source>
        <dbReference type="ARBA" id="ARBA00022448"/>
    </source>
</evidence>
<dbReference type="PANTHER" id="PTHR34702:SF1">
    <property type="entry name" value="NA(+)_H(+) ANTIPORTER SUBUNIT F"/>
    <property type="match status" value="1"/>
</dbReference>
<evidence type="ECO:0000256" key="8">
    <source>
        <dbReference type="SAM" id="Phobius"/>
    </source>
</evidence>
<comment type="subcellular location">
    <subcellularLocation>
        <location evidence="1">Cell membrane</location>
        <topology evidence="1">Multi-pass membrane protein</topology>
    </subcellularLocation>
</comment>
<dbReference type="Proteomes" id="UP000186141">
    <property type="component" value="Unassembled WGS sequence"/>
</dbReference>
<dbReference type="AlphaFoldDB" id="A0A1N7PDP8"/>
<dbReference type="NCBIfam" id="NF004812">
    <property type="entry name" value="PRK06161.1"/>
    <property type="match status" value="1"/>
</dbReference>
<comment type="similarity">
    <text evidence="2">Belongs to the CPA3 antiporters (TC 2.A.63) subunit F family.</text>
</comment>
<feature type="transmembrane region" description="Helical" evidence="8">
    <location>
        <begin position="6"/>
        <end position="28"/>
    </location>
</feature>
<keyword evidence="10" id="KW-1185">Reference proteome</keyword>
<dbReference type="PANTHER" id="PTHR34702">
    <property type="entry name" value="NA(+)/H(+) ANTIPORTER SUBUNIT F1"/>
    <property type="match status" value="1"/>
</dbReference>
<evidence type="ECO:0000256" key="4">
    <source>
        <dbReference type="ARBA" id="ARBA00022475"/>
    </source>
</evidence>
<evidence type="ECO:0000313" key="10">
    <source>
        <dbReference type="Proteomes" id="UP000186141"/>
    </source>
</evidence>
<organism evidence="9 10">
    <name type="scientific">Gemmobacter megaterium</name>
    <dbReference type="NCBI Taxonomy" id="1086013"/>
    <lineage>
        <taxon>Bacteria</taxon>
        <taxon>Pseudomonadati</taxon>
        <taxon>Pseudomonadota</taxon>
        <taxon>Alphaproteobacteria</taxon>
        <taxon>Rhodobacterales</taxon>
        <taxon>Paracoccaceae</taxon>
        <taxon>Gemmobacter</taxon>
    </lineage>
</organism>
<proteinExistence type="inferred from homology"/>
<sequence>MTLTHSLITWAILYAQFVLAVAACLATLRTLRGPRAQDRVLGLDTLYVTVMLLFVVTGIRVGTPFFYEAAMVIGVMGFVATVALAKFLIRGEVIE</sequence>
<dbReference type="InterPro" id="IPR007208">
    <property type="entry name" value="MrpF/PhaF-like"/>
</dbReference>
<keyword evidence="7 8" id="KW-0472">Membrane</keyword>
<reference evidence="9 10" key="1">
    <citation type="submission" date="2017-01" db="EMBL/GenBank/DDBJ databases">
        <authorList>
            <person name="Mah S.A."/>
            <person name="Swanson W.J."/>
            <person name="Moy G.W."/>
            <person name="Vacquier V.D."/>
        </authorList>
    </citation>
    <scope>NUCLEOTIDE SEQUENCE [LARGE SCALE GENOMIC DNA]</scope>
    <source>
        <strain evidence="9 10">DSM 26375</strain>
    </source>
</reference>
<evidence type="ECO:0000256" key="6">
    <source>
        <dbReference type="ARBA" id="ARBA00022989"/>
    </source>
</evidence>
<dbReference type="EMBL" id="FTOT01000005">
    <property type="protein sequence ID" value="SIT08694.1"/>
    <property type="molecule type" value="Genomic_DNA"/>
</dbReference>
<protein>
    <submittedName>
        <fullName evidence="9">Multisubunit potassium/proton antiporter, PhaF subunit</fullName>
    </submittedName>
</protein>
<evidence type="ECO:0000313" key="9">
    <source>
        <dbReference type="EMBL" id="SIT08694.1"/>
    </source>
</evidence>
<accession>A0A1N7PDP8</accession>
<evidence type="ECO:0000256" key="2">
    <source>
        <dbReference type="ARBA" id="ARBA00009212"/>
    </source>
</evidence>
<evidence type="ECO:0000256" key="5">
    <source>
        <dbReference type="ARBA" id="ARBA00022692"/>
    </source>
</evidence>
<feature type="transmembrane region" description="Helical" evidence="8">
    <location>
        <begin position="65"/>
        <end position="89"/>
    </location>
</feature>
<dbReference type="STRING" id="1086013.SAMN05421774_105169"/>
<name>A0A1N7PDP8_9RHOB</name>
<dbReference type="GO" id="GO:0015385">
    <property type="term" value="F:sodium:proton antiporter activity"/>
    <property type="evidence" value="ECO:0007669"/>
    <property type="project" value="TreeGrafter"/>
</dbReference>
<keyword evidence="6 8" id="KW-1133">Transmembrane helix</keyword>
<evidence type="ECO:0000256" key="1">
    <source>
        <dbReference type="ARBA" id="ARBA00004651"/>
    </source>
</evidence>
<dbReference type="Pfam" id="PF04066">
    <property type="entry name" value="MrpF_PhaF"/>
    <property type="match status" value="1"/>
</dbReference>